<feature type="domain" description="Amidase" evidence="2">
    <location>
        <begin position="28"/>
        <end position="457"/>
    </location>
</feature>
<dbReference type="RefSeq" id="WP_129148389.1">
    <property type="nucleotide sequence ID" value="NZ_JBHSDO010000016.1"/>
</dbReference>
<dbReference type="InterPro" id="IPR036928">
    <property type="entry name" value="AS_sf"/>
</dbReference>
<dbReference type="InterPro" id="IPR023631">
    <property type="entry name" value="Amidase_dom"/>
</dbReference>
<keyword evidence="4" id="KW-1185">Reference proteome</keyword>
<evidence type="ECO:0000259" key="2">
    <source>
        <dbReference type="Pfam" id="PF01425"/>
    </source>
</evidence>
<dbReference type="Pfam" id="PF01425">
    <property type="entry name" value="Amidase"/>
    <property type="match status" value="1"/>
</dbReference>
<dbReference type="SUPFAM" id="SSF75304">
    <property type="entry name" value="Amidase signature (AS) enzymes"/>
    <property type="match status" value="1"/>
</dbReference>
<evidence type="ECO:0000313" key="4">
    <source>
        <dbReference type="Proteomes" id="UP000290849"/>
    </source>
</evidence>
<evidence type="ECO:0000256" key="1">
    <source>
        <dbReference type="ARBA" id="ARBA00009199"/>
    </source>
</evidence>
<dbReference type="Proteomes" id="UP000290849">
    <property type="component" value="Unassembled WGS sequence"/>
</dbReference>
<reference evidence="3 4" key="1">
    <citation type="journal article" date="2017" name="Int. J. Syst. Evol. Microbiol.">
        <title>Achromobacter aloeverae sp. nov., isolated from the root of Aloe vera (L.) Burm.f.</title>
        <authorList>
            <person name="Kuncharoen N."/>
            <person name="Muramatsu Y."/>
            <person name="Shibata C."/>
            <person name="Kamakura Y."/>
            <person name="Nakagawa Y."/>
            <person name="Tanasupawat S."/>
        </authorList>
    </citation>
    <scope>NUCLEOTIDE SEQUENCE [LARGE SCALE GENOMIC DNA]</scope>
    <source>
        <strain evidence="3 4">AVA-1</strain>
    </source>
</reference>
<dbReference type="GO" id="GO:0003824">
    <property type="term" value="F:catalytic activity"/>
    <property type="evidence" value="ECO:0007669"/>
    <property type="project" value="InterPro"/>
</dbReference>
<sequence>MHPHEYTGFDGLALAGLLDRKQTSPLELMEAAITVARTRGPVLNALVYDRYDEALQWARDWRPTGPFRGIPFLLKDSGFASRRFPSSLGSRLFNDMTYDYDATVAGRFEQAGLIPFARSTVSELCMGPSTEAVRNGGATLNPRDLTRSVGGSSGGAAAAVAAGIVPVAHGSDGGGSIRIPAACCGVYGLKPSRGRVPMGPARGEGWGGMASDGVLTRSVRDTAAAMDAISGYEPGAPYAAPPKPDSYLDAVREQHVAPLRIAAWRRGWNDIEPAPECLRALERTAAWCRELGHEVVDAQVPELDYTGFVRAHGSVLATNIVIAVDARLKLLGRALRDDDIEPVLRDGYEVGKGLAAMQYADAITRFHAIGRAIENAMAGFDLVLTPTLTQLPARLGELGLDRGGFWDFRTKVSRYATFLAVINASGQPAASLPLHWTADGVPVASQLIGHFGREDVILRLSAQLERIAPWADRPIVLPPEARTS</sequence>
<dbReference type="AlphaFoldDB" id="A0A4Q1HQT9"/>
<dbReference type="EMBL" id="PYAL01000001">
    <property type="protein sequence ID" value="RXN92425.1"/>
    <property type="molecule type" value="Genomic_DNA"/>
</dbReference>
<evidence type="ECO:0000313" key="3">
    <source>
        <dbReference type="EMBL" id="RXN92425.1"/>
    </source>
</evidence>
<dbReference type="PANTHER" id="PTHR11895">
    <property type="entry name" value="TRANSAMIDASE"/>
    <property type="match status" value="1"/>
</dbReference>
<dbReference type="PANTHER" id="PTHR11895:SF7">
    <property type="entry name" value="GLUTAMYL-TRNA(GLN) AMIDOTRANSFERASE SUBUNIT A, MITOCHONDRIAL"/>
    <property type="match status" value="1"/>
</dbReference>
<accession>A0A4Q1HQT9</accession>
<name>A0A4Q1HQT9_9BURK</name>
<organism evidence="3 4">
    <name type="scientific">Achromobacter aloeverae</name>
    <dbReference type="NCBI Taxonomy" id="1750518"/>
    <lineage>
        <taxon>Bacteria</taxon>
        <taxon>Pseudomonadati</taxon>
        <taxon>Pseudomonadota</taxon>
        <taxon>Betaproteobacteria</taxon>
        <taxon>Burkholderiales</taxon>
        <taxon>Alcaligenaceae</taxon>
        <taxon>Achromobacter</taxon>
    </lineage>
</organism>
<dbReference type="InterPro" id="IPR000120">
    <property type="entry name" value="Amidase"/>
</dbReference>
<dbReference type="Gene3D" id="3.90.1300.10">
    <property type="entry name" value="Amidase signature (AS) domain"/>
    <property type="match status" value="1"/>
</dbReference>
<dbReference type="PROSITE" id="PS00571">
    <property type="entry name" value="AMIDASES"/>
    <property type="match status" value="1"/>
</dbReference>
<dbReference type="InterPro" id="IPR020556">
    <property type="entry name" value="Amidase_CS"/>
</dbReference>
<proteinExistence type="inferred from homology"/>
<gene>
    <name evidence="3" type="ORF">C7R54_01305</name>
</gene>
<protein>
    <submittedName>
        <fullName evidence="3">Amidase</fullName>
    </submittedName>
</protein>
<comment type="similarity">
    <text evidence="1">Belongs to the amidase family.</text>
</comment>
<dbReference type="OrthoDB" id="9811471at2"/>
<comment type="caution">
    <text evidence="3">The sequence shown here is derived from an EMBL/GenBank/DDBJ whole genome shotgun (WGS) entry which is preliminary data.</text>
</comment>